<evidence type="ECO:0008006" key="5">
    <source>
        <dbReference type="Google" id="ProtNLM"/>
    </source>
</evidence>
<sequence>MATIWKIKVLTASMAVLLVTTPDHDPPGITWGPKPAPKDRGGEEPRFVPNTKNQHPTVLTALQSDE</sequence>
<feature type="region of interest" description="Disordered" evidence="1">
    <location>
        <begin position="22"/>
        <end position="66"/>
    </location>
</feature>
<keyword evidence="2" id="KW-0732">Signal</keyword>
<feature type="chain" id="PRO_5043450140" description="Secreted protein" evidence="2">
    <location>
        <begin position="21"/>
        <end position="66"/>
    </location>
</feature>
<comment type="caution">
    <text evidence="3">The sequence shown here is derived from an EMBL/GenBank/DDBJ whole genome shotgun (WGS) entry which is preliminary data.</text>
</comment>
<gene>
    <name evidence="3" type="ORF">PoB_000095000</name>
</gene>
<dbReference type="Proteomes" id="UP000735302">
    <property type="component" value="Unassembled WGS sequence"/>
</dbReference>
<reference evidence="3 4" key="1">
    <citation type="journal article" date="2021" name="Elife">
        <title>Chloroplast acquisition without the gene transfer in kleptoplastic sea slugs, Plakobranchus ocellatus.</title>
        <authorList>
            <person name="Maeda T."/>
            <person name="Takahashi S."/>
            <person name="Yoshida T."/>
            <person name="Shimamura S."/>
            <person name="Takaki Y."/>
            <person name="Nagai Y."/>
            <person name="Toyoda A."/>
            <person name="Suzuki Y."/>
            <person name="Arimoto A."/>
            <person name="Ishii H."/>
            <person name="Satoh N."/>
            <person name="Nishiyama T."/>
            <person name="Hasebe M."/>
            <person name="Maruyama T."/>
            <person name="Minagawa J."/>
            <person name="Obokata J."/>
            <person name="Shigenobu S."/>
        </authorList>
    </citation>
    <scope>NUCLEOTIDE SEQUENCE [LARGE SCALE GENOMIC DNA]</scope>
</reference>
<protein>
    <recommendedName>
        <fullName evidence="5">Secreted protein</fullName>
    </recommendedName>
</protein>
<feature type="compositionally biased region" description="Polar residues" evidence="1">
    <location>
        <begin position="50"/>
        <end position="66"/>
    </location>
</feature>
<evidence type="ECO:0000313" key="4">
    <source>
        <dbReference type="Proteomes" id="UP000735302"/>
    </source>
</evidence>
<evidence type="ECO:0000313" key="3">
    <source>
        <dbReference type="EMBL" id="GFN74444.1"/>
    </source>
</evidence>
<dbReference type="EMBL" id="BLXT01000103">
    <property type="protein sequence ID" value="GFN74444.1"/>
    <property type="molecule type" value="Genomic_DNA"/>
</dbReference>
<feature type="signal peptide" evidence="2">
    <location>
        <begin position="1"/>
        <end position="20"/>
    </location>
</feature>
<dbReference type="AlphaFoldDB" id="A0AAV3XUY3"/>
<evidence type="ECO:0000256" key="2">
    <source>
        <dbReference type="SAM" id="SignalP"/>
    </source>
</evidence>
<accession>A0AAV3XUY3</accession>
<proteinExistence type="predicted"/>
<keyword evidence="4" id="KW-1185">Reference proteome</keyword>
<organism evidence="3 4">
    <name type="scientific">Plakobranchus ocellatus</name>
    <dbReference type="NCBI Taxonomy" id="259542"/>
    <lineage>
        <taxon>Eukaryota</taxon>
        <taxon>Metazoa</taxon>
        <taxon>Spiralia</taxon>
        <taxon>Lophotrochozoa</taxon>
        <taxon>Mollusca</taxon>
        <taxon>Gastropoda</taxon>
        <taxon>Heterobranchia</taxon>
        <taxon>Euthyneura</taxon>
        <taxon>Panpulmonata</taxon>
        <taxon>Sacoglossa</taxon>
        <taxon>Placobranchoidea</taxon>
        <taxon>Plakobranchidae</taxon>
        <taxon>Plakobranchus</taxon>
    </lineage>
</organism>
<evidence type="ECO:0000256" key="1">
    <source>
        <dbReference type="SAM" id="MobiDB-lite"/>
    </source>
</evidence>
<feature type="compositionally biased region" description="Basic and acidic residues" evidence="1">
    <location>
        <begin position="36"/>
        <end position="46"/>
    </location>
</feature>
<name>A0AAV3XUY3_9GAST</name>